<reference evidence="2 3" key="1">
    <citation type="submission" date="2018-06" db="EMBL/GenBank/DDBJ databases">
        <title>A transcriptomic atlas of mushroom development highlights an independent origin of complex multicellularity.</title>
        <authorList>
            <consortium name="DOE Joint Genome Institute"/>
            <person name="Krizsan K."/>
            <person name="Almasi E."/>
            <person name="Merenyi Z."/>
            <person name="Sahu N."/>
            <person name="Viragh M."/>
            <person name="Koszo T."/>
            <person name="Mondo S."/>
            <person name="Kiss B."/>
            <person name="Balint B."/>
            <person name="Kues U."/>
            <person name="Barry K."/>
            <person name="Hegedus J.C."/>
            <person name="Henrissat B."/>
            <person name="Johnson J."/>
            <person name="Lipzen A."/>
            <person name="Ohm R."/>
            <person name="Nagy I."/>
            <person name="Pangilinan J."/>
            <person name="Yan J."/>
            <person name="Xiong Y."/>
            <person name="Grigoriev I.V."/>
            <person name="Hibbett D.S."/>
            <person name="Nagy L.G."/>
        </authorList>
    </citation>
    <scope>NUCLEOTIDE SEQUENCE [LARGE SCALE GENOMIC DNA]</scope>
    <source>
        <strain evidence="2 3">SZMC22713</strain>
    </source>
</reference>
<evidence type="ECO:0000313" key="2">
    <source>
        <dbReference type="EMBL" id="TDL16690.1"/>
    </source>
</evidence>
<protein>
    <recommendedName>
        <fullName evidence="1">Aminoglycoside phosphotransferase domain-containing protein</fullName>
    </recommendedName>
</protein>
<dbReference type="Proteomes" id="UP000294933">
    <property type="component" value="Unassembled WGS sequence"/>
</dbReference>
<gene>
    <name evidence="2" type="ORF">BD410DRAFT_795087</name>
</gene>
<evidence type="ECO:0000259" key="1">
    <source>
        <dbReference type="Pfam" id="PF01636"/>
    </source>
</evidence>
<dbReference type="OrthoDB" id="3337671at2759"/>
<dbReference type="SUPFAM" id="SSF56112">
    <property type="entry name" value="Protein kinase-like (PK-like)"/>
    <property type="match status" value="1"/>
</dbReference>
<dbReference type="EMBL" id="ML170237">
    <property type="protein sequence ID" value="TDL16690.1"/>
    <property type="molecule type" value="Genomic_DNA"/>
</dbReference>
<keyword evidence="3" id="KW-1185">Reference proteome</keyword>
<sequence length="319" mass="35220">MSRAKADFTHSVVKILNEFYDREAIDVVPSVQQGYSSTTFLVSFADSTSVVLQFRPKNRPLVEENFLTARSRLGDLVPSMKFLKEVDGSIHVYELTRIDGCSFSVFVKSPDYVAFLPSIAGGMGRMLGMCYVPGSRAGDENEWSDLVQHHLQAAIESVDPLVLPNRSLYTSLLSDLRSGILDELPLAITNEDISPTNLMVSARGVVTGLVDWEDVGKYPVGFEAKALFWLMGVGMDDGYVQHHNAGQAANCFWVAFFSQLPEGVRKQWKAVEFAMNIGAALATTINGECNFGHFASLQDMLSYRIPLFTETGASEQHNI</sequence>
<dbReference type="AlphaFoldDB" id="A0A4Y7PQA1"/>
<dbReference type="InterPro" id="IPR002575">
    <property type="entry name" value="Aminoglycoside_PTrfase"/>
</dbReference>
<organism evidence="2 3">
    <name type="scientific">Rickenella mellea</name>
    <dbReference type="NCBI Taxonomy" id="50990"/>
    <lineage>
        <taxon>Eukaryota</taxon>
        <taxon>Fungi</taxon>
        <taxon>Dikarya</taxon>
        <taxon>Basidiomycota</taxon>
        <taxon>Agaricomycotina</taxon>
        <taxon>Agaricomycetes</taxon>
        <taxon>Hymenochaetales</taxon>
        <taxon>Rickenellaceae</taxon>
        <taxon>Rickenella</taxon>
    </lineage>
</organism>
<dbReference type="Pfam" id="PF01636">
    <property type="entry name" value="APH"/>
    <property type="match status" value="1"/>
</dbReference>
<dbReference type="VEuPathDB" id="FungiDB:BD410DRAFT_795087"/>
<name>A0A4Y7PQA1_9AGAM</name>
<dbReference type="InterPro" id="IPR011009">
    <property type="entry name" value="Kinase-like_dom_sf"/>
</dbReference>
<accession>A0A4Y7PQA1</accession>
<proteinExistence type="predicted"/>
<dbReference type="STRING" id="50990.A0A4Y7PQA1"/>
<evidence type="ECO:0000313" key="3">
    <source>
        <dbReference type="Proteomes" id="UP000294933"/>
    </source>
</evidence>
<feature type="domain" description="Aminoglycoside phosphotransferase" evidence="1">
    <location>
        <begin position="31"/>
        <end position="228"/>
    </location>
</feature>